<keyword evidence="1" id="KW-1185">Reference proteome</keyword>
<evidence type="ECO:0000313" key="1">
    <source>
        <dbReference type="Proteomes" id="UP000087171"/>
    </source>
</evidence>
<dbReference type="OrthoDB" id="10265969at2759"/>
<protein>
    <submittedName>
        <fullName evidence="2">Uncharacterized protein LOC113786378</fullName>
    </submittedName>
</protein>
<evidence type="ECO:0000313" key="2">
    <source>
        <dbReference type="RefSeq" id="XP_027189960.1"/>
    </source>
</evidence>
<accession>A0A3Q7YF65</accession>
<dbReference type="RefSeq" id="XP_027189960.1">
    <property type="nucleotide sequence ID" value="XM_027334159.1"/>
</dbReference>
<proteinExistence type="predicted"/>
<gene>
    <name evidence="2" type="primary">LOC113786378</name>
</gene>
<dbReference type="Proteomes" id="UP000087171">
    <property type="component" value="Chromosome Ca4"/>
</dbReference>
<reference evidence="1" key="1">
    <citation type="journal article" date="2013" name="Nat. Biotechnol.">
        <title>Draft genome sequence of chickpea (Cicer arietinum) provides a resource for trait improvement.</title>
        <authorList>
            <person name="Varshney R.K."/>
            <person name="Song C."/>
            <person name="Saxena R.K."/>
            <person name="Azam S."/>
            <person name="Yu S."/>
            <person name="Sharpe A.G."/>
            <person name="Cannon S."/>
            <person name="Baek J."/>
            <person name="Rosen B.D."/>
            <person name="Tar'an B."/>
            <person name="Millan T."/>
            <person name="Zhang X."/>
            <person name="Ramsay L.D."/>
            <person name="Iwata A."/>
            <person name="Wang Y."/>
            <person name="Nelson W."/>
            <person name="Farmer A.D."/>
            <person name="Gaur P.M."/>
            <person name="Soderlund C."/>
            <person name="Penmetsa R.V."/>
            <person name="Xu C."/>
            <person name="Bharti A.K."/>
            <person name="He W."/>
            <person name="Winter P."/>
            <person name="Zhao S."/>
            <person name="Hane J.K."/>
            <person name="Carrasquilla-Garcia N."/>
            <person name="Condie J.A."/>
            <person name="Upadhyaya H.D."/>
            <person name="Luo M.C."/>
            <person name="Thudi M."/>
            <person name="Gowda C.L."/>
            <person name="Singh N.P."/>
            <person name="Lichtenzveig J."/>
            <person name="Gali K.K."/>
            <person name="Rubio J."/>
            <person name="Nadarajan N."/>
            <person name="Dolezel J."/>
            <person name="Bansal K.C."/>
            <person name="Xu X."/>
            <person name="Edwards D."/>
            <person name="Zhang G."/>
            <person name="Kahl G."/>
            <person name="Gil J."/>
            <person name="Singh K.B."/>
            <person name="Datta S.K."/>
            <person name="Jackson S.A."/>
            <person name="Wang J."/>
            <person name="Cook D.R."/>
        </authorList>
    </citation>
    <scope>NUCLEOTIDE SEQUENCE [LARGE SCALE GENOMIC DNA]</scope>
    <source>
        <strain evidence="1">cv. CDC Frontier</strain>
    </source>
</reference>
<organism evidence="1 2">
    <name type="scientific">Cicer arietinum</name>
    <name type="common">Chickpea</name>
    <name type="synonym">Garbanzo</name>
    <dbReference type="NCBI Taxonomy" id="3827"/>
    <lineage>
        <taxon>Eukaryota</taxon>
        <taxon>Viridiplantae</taxon>
        <taxon>Streptophyta</taxon>
        <taxon>Embryophyta</taxon>
        <taxon>Tracheophyta</taxon>
        <taxon>Spermatophyta</taxon>
        <taxon>Magnoliopsida</taxon>
        <taxon>eudicotyledons</taxon>
        <taxon>Gunneridae</taxon>
        <taxon>Pentapetalae</taxon>
        <taxon>rosids</taxon>
        <taxon>fabids</taxon>
        <taxon>Fabales</taxon>
        <taxon>Fabaceae</taxon>
        <taxon>Papilionoideae</taxon>
        <taxon>50 kb inversion clade</taxon>
        <taxon>NPAAA clade</taxon>
        <taxon>Hologalegina</taxon>
        <taxon>IRL clade</taxon>
        <taxon>Cicereae</taxon>
        <taxon>Cicer</taxon>
    </lineage>
</organism>
<sequence length="128" mass="15112">MSIYPYTNYRQRITKTEASSLHSFNQIWKFNVLKMKKISAKVDKLVEITKLINDFIDQKIDRESTRAKLEEISKDHTDLISRFNPLMLNESNQITYDDIIVKVHQLGSKIQLLWDNLVKKNMRPSITV</sequence>
<name>A0A3Q7YF65_CICAR</name>
<dbReference type="AlphaFoldDB" id="A0A3Q7YF65"/>
<reference evidence="2" key="2">
    <citation type="submission" date="2025-08" db="UniProtKB">
        <authorList>
            <consortium name="RefSeq"/>
        </authorList>
    </citation>
    <scope>IDENTIFICATION</scope>
    <source>
        <tissue evidence="2">Etiolated seedlings</tissue>
    </source>
</reference>